<reference evidence="4" key="1">
    <citation type="submission" date="2018-05" db="EMBL/GenBank/DDBJ databases">
        <authorList>
            <person name="Lanie J.A."/>
            <person name="Ng W.-L."/>
            <person name="Kazmierczak K.M."/>
            <person name="Andrzejewski T.M."/>
            <person name="Davidsen T.M."/>
            <person name="Wayne K.J."/>
            <person name="Tettelin H."/>
            <person name="Glass J.I."/>
            <person name="Rusch D."/>
            <person name="Podicherti R."/>
            <person name="Tsui H.-C.T."/>
            <person name="Winkler M.E."/>
        </authorList>
    </citation>
    <scope>NUCLEOTIDE SEQUENCE</scope>
</reference>
<dbReference type="PANTHER" id="PTHR46388">
    <property type="entry name" value="NHL REPEAT-CONTAINING PROTEIN 2"/>
    <property type="match status" value="1"/>
</dbReference>
<dbReference type="InterPro" id="IPR011042">
    <property type="entry name" value="6-blade_b-propeller_TolB-like"/>
</dbReference>
<feature type="region of interest" description="Disordered" evidence="2">
    <location>
        <begin position="298"/>
        <end position="318"/>
    </location>
</feature>
<dbReference type="AlphaFoldDB" id="A0A382H9E8"/>
<evidence type="ECO:0000259" key="3">
    <source>
        <dbReference type="Pfam" id="PF25021"/>
    </source>
</evidence>
<evidence type="ECO:0000313" key="4">
    <source>
        <dbReference type="EMBL" id="SVB83745.1"/>
    </source>
</evidence>
<dbReference type="EMBL" id="UINC01059865">
    <property type="protein sequence ID" value="SVB83745.1"/>
    <property type="molecule type" value="Genomic_DNA"/>
</dbReference>
<name>A0A382H9E8_9ZZZZ</name>
<accession>A0A382H9E8</accession>
<dbReference type="PANTHER" id="PTHR46388:SF2">
    <property type="entry name" value="NHL REPEAT-CONTAINING PROTEIN 2"/>
    <property type="match status" value="1"/>
</dbReference>
<gene>
    <name evidence="4" type="ORF">METZ01_LOCUS236599</name>
</gene>
<dbReference type="Pfam" id="PF25021">
    <property type="entry name" value="TEN_NHL"/>
    <property type="match status" value="1"/>
</dbReference>
<dbReference type="InterPro" id="IPR056822">
    <property type="entry name" value="TEN_NHL"/>
</dbReference>
<dbReference type="SUPFAM" id="SSF101898">
    <property type="entry name" value="NHL repeat"/>
    <property type="match status" value="1"/>
</dbReference>
<keyword evidence="1" id="KW-0677">Repeat</keyword>
<proteinExistence type="predicted"/>
<dbReference type="Gene3D" id="2.120.10.30">
    <property type="entry name" value="TolB, C-terminal domain"/>
    <property type="match status" value="3"/>
</dbReference>
<feature type="domain" description="Teneurin NHL" evidence="3">
    <location>
        <begin position="187"/>
        <end position="241"/>
    </location>
</feature>
<sequence>MGFEIGKIQTVVGTGENGYTGDGGPALEATIGEAYGCSFDTEGNLFICDGRTHTIRRIDKDTQVITTVAGTGEAGYTGDGGPATEATMDNIYSLTVDSNGDIYIVDRFNTAVRKVDAATGKIATVAGTGGPGYGGDGGPGPQAQMREPNDCWLDGKGGLLIADIQDQRVRRLDLNTGIIDTFAGDGEKRRTGDGKLATEASLMGPRAVCMDSKGNTYIAEREGNGVRKVDANGVISTFAGTGEPGYTGDGGPALTATWGAPKAMRCDNHDNLVVVDTENNAVRRIDIKTGIVTTIAGGHQGGDGDGGDATDAGLERPHGLGIDRQGNLFIADGTNHRVRVVGMR</sequence>
<evidence type="ECO:0000256" key="1">
    <source>
        <dbReference type="ARBA" id="ARBA00022737"/>
    </source>
</evidence>
<dbReference type="InterPro" id="IPR001258">
    <property type="entry name" value="NHL_repeat"/>
</dbReference>
<protein>
    <recommendedName>
        <fullName evidence="3">Teneurin NHL domain-containing protein</fullName>
    </recommendedName>
</protein>
<dbReference type="Pfam" id="PF01436">
    <property type="entry name" value="NHL"/>
    <property type="match status" value="1"/>
</dbReference>
<organism evidence="4">
    <name type="scientific">marine metagenome</name>
    <dbReference type="NCBI Taxonomy" id="408172"/>
    <lineage>
        <taxon>unclassified sequences</taxon>
        <taxon>metagenomes</taxon>
        <taxon>ecological metagenomes</taxon>
    </lineage>
</organism>
<evidence type="ECO:0000256" key="2">
    <source>
        <dbReference type="SAM" id="MobiDB-lite"/>
    </source>
</evidence>